<organism evidence="2 3">
    <name type="scientific">Streptomyces subrutilus</name>
    <dbReference type="NCBI Taxonomy" id="36818"/>
    <lineage>
        <taxon>Bacteria</taxon>
        <taxon>Bacillati</taxon>
        <taxon>Actinomycetota</taxon>
        <taxon>Actinomycetes</taxon>
        <taxon>Kitasatosporales</taxon>
        <taxon>Streptomycetaceae</taxon>
        <taxon>Streptomyces</taxon>
    </lineage>
</organism>
<dbReference type="EMBL" id="CP023701">
    <property type="protein sequence ID" value="QEU77085.1"/>
    <property type="molecule type" value="Genomic_DNA"/>
</dbReference>
<keyword evidence="3" id="KW-1185">Reference proteome</keyword>
<dbReference type="Gene3D" id="2.60.40.10">
    <property type="entry name" value="Immunoglobulins"/>
    <property type="match status" value="1"/>
</dbReference>
<feature type="signal peptide" evidence="1">
    <location>
        <begin position="1"/>
        <end position="24"/>
    </location>
</feature>
<dbReference type="AlphaFoldDB" id="A0A5P2UF46"/>
<accession>A0A5P2UF46</accession>
<dbReference type="Proteomes" id="UP000326831">
    <property type="component" value="Chromosome"/>
</dbReference>
<dbReference type="InterPro" id="IPR013783">
    <property type="entry name" value="Ig-like_fold"/>
</dbReference>
<dbReference type="GO" id="GO:0005975">
    <property type="term" value="P:carbohydrate metabolic process"/>
    <property type="evidence" value="ECO:0007669"/>
    <property type="project" value="UniProtKB-ARBA"/>
</dbReference>
<sequence>MSTPALLAVSITGLGLVAAPAAQAGTVTPTVHCSLPAGQGEATGPQSMTVELSPSIVDPGGSVHAKVTLGGSPATSGISLSNVPTTPSLDLAMSGGATGTVTVRGPEITMNVPANTPILIPPYEGDFLIPVNASGPISFAPIRTLTQTKVLGSTYQTPCDVTAGGGSVGTVTAQGTAGVPATLTAPGGTVRPSTSVPLSGELWTPGGTPVPALCDANGGGCDPGKFTSSTLSINAAKQLTGTATLAGAGTVPDGSYLVKVNDGAKEATAPLTVKAFTPTGPRAFTLSPNQGPVGSVITVSGTNHRQDQWINIVGLDAAGLTLDDTAVYVKTTPDGTFSGAFTVSDPAIVAVQTDEGGDPATTLTRPFTITAAAATLTTGAGKVKPGGTLTVSGTGWPAGAAPTASLCAADGSACDPALIGSSALTVAGDGRLAGSVSVASGAPQATYLLKVQANGVSQTAALTVAKYFIVLSTSNGPAGTKVTVVGQGFAPVATVAITGLKANGSGTSDGTKTKIVGLDGAFSQTFTVNDPATTAIRVKEVLVNPRTAVAAFTVGTGTPPPAAGFALSPDSGKAGTVVQVTGSGFAPVATVAVTGRRADGSQTSDSYVTRIIGLDGTFALNFTVKDPSTVALRACEILINGKTVQRAFTVL</sequence>
<evidence type="ECO:0008006" key="4">
    <source>
        <dbReference type="Google" id="ProtNLM"/>
    </source>
</evidence>
<proteinExistence type="predicted"/>
<name>A0A5P2UF46_9ACTN</name>
<dbReference type="KEGG" id="ssub:CP968_01065"/>
<evidence type="ECO:0000256" key="1">
    <source>
        <dbReference type="SAM" id="SignalP"/>
    </source>
</evidence>
<protein>
    <recommendedName>
        <fullName evidence="4">IPT/TIG domain-containing protein</fullName>
    </recommendedName>
</protein>
<gene>
    <name evidence="2" type="ORF">CP968_01065</name>
</gene>
<evidence type="ECO:0000313" key="3">
    <source>
        <dbReference type="Proteomes" id="UP000326831"/>
    </source>
</evidence>
<feature type="chain" id="PRO_5024905473" description="IPT/TIG domain-containing protein" evidence="1">
    <location>
        <begin position="25"/>
        <end position="651"/>
    </location>
</feature>
<reference evidence="2 3" key="1">
    <citation type="submission" date="2017-09" db="EMBL/GenBank/DDBJ databases">
        <authorList>
            <person name="Lee N."/>
            <person name="Cho B.-K."/>
        </authorList>
    </citation>
    <scope>NUCLEOTIDE SEQUENCE [LARGE SCALE GENOMIC DNA]</scope>
    <source>
        <strain evidence="2 3">ATCC 27467</strain>
    </source>
</reference>
<evidence type="ECO:0000313" key="2">
    <source>
        <dbReference type="EMBL" id="QEU77085.1"/>
    </source>
</evidence>
<keyword evidence="1" id="KW-0732">Signal</keyword>